<protein>
    <recommendedName>
        <fullName evidence="5 15">Small hydrophobic protein</fullName>
    </recommendedName>
</protein>
<keyword evidence="6" id="KW-1032">Host cell membrane</keyword>
<sequence>MPAIQSPLYLTFLLLILFYLIITLYVWVVSTITYKTAVQHAALYKRSLFRWSFDHSL</sequence>
<evidence type="ECO:0000313" key="17">
    <source>
        <dbReference type="EMBL" id="AHI44985.1"/>
    </source>
</evidence>
<comment type="subunit">
    <text evidence="14">Interacts with host TNFRSF1A, RIPK1 and IRAK1; these interactions interfere with host NF-kappa-B activation at the level of receptor complexes. Interacts with host protein UBQLN4.</text>
</comment>
<keyword evidence="7" id="KW-0945">Host-virus interaction</keyword>
<dbReference type="GO" id="GO:0020002">
    <property type="term" value="C:host cell plasma membrane"/>
    <property type="evidence" value="ECO:0007669"/>
    <property type="project" value="UniProtKB-SubCell"/>
</dbReference>
<evidence type="ECO:0000256" key="1">
    <source>
        <dbReference type="ARBA" id="ARBA00002033"/>
    </source>
</evidence>
<evidence type="ECO:0000256" key="7">
    <source>
        <dbReference type="ARBA" id="ARBA00022581"/>
    </source>
</evidence>
<name>A0A0A7AKB8_MUMPV</name>
<evidence type="ECO:0000256" key="2">
    <source>
        <dbReference type="ARBA" id="ARBA00004178"/>
    </source>
</evidence>
<evidence type="ECO:0000256" key="11">
    <source>
        <dbReference type="ARBA" id="ARBA00022870"/>
    </source>
</evidence>
<reference evidence="17" key="1">
    <citation type="journal article" date="2014" name="Rev. Med. Virol.">
        <title>Genomic diversity of mumps virus and global distribution of the 12 genotypes.</title>
        <authorList>
            <person name="Jin L."/>
            <person name="Orvell C."/>
            <person name="Myers R."/>
            <person name="Rota P.A."/>
            <person name="Nakayama T."/>
            <person name="Forcic D."/>
            <person name="Hiebert J."/>
            <person name="Brown K.E."/>
        </authorList>
    </citation>
    <scope>NUCLEOTIDE SEQUENCE</scope>
    <source>
        <strain evidence="17">MuVs/Southport.GBR/3.00[C]</strain>
    </source>
</reference>
<keyword evidence="11" id="KW-1043">Host membrane</keyword>
<comment type="subcellular location">
    <subcellularLocation>
        <location evidence="2">Host cell membrane</location>
        <topology evidence="2">Single-pass membrane protein</topology>
    </subcellularLocation>
    <subcellularLocation>
        <location evidence="3">Virion membrane</location>
        <topology evidence="3">Single-pass membrane protein</topology>
    </subcellularLocation>
</comment>
<keyword evidence="9 15" id="KW-0946">Virion</keyword>
<evidence type="ECO:0000256" key="4">
    <source>
        <dbReference type="ARBA" id="ARBA00005347"/>
    </source>
</evidence>
<evidence type="ECO:0000256" key="12">
    <source>
        <dbReference type="ARBA" id="ARBA00022989"/>
    </source>
</evidence>
<keyword evidence="13 15" id="KW-0472">Membrane</keyword>
<evidence type="ECO:0000256" key="5">
    <source>
        <dbReference type="ARBA" id="ARBA00017613"/>
    </source>
</evidence>
<dbReference type="EMBL" id="KF876730">
    <property type="protein sequence ID" value="AHI44985.1"/>
    <property type="molecule type" value="Viral_cRNA"/>
</dbReference>
<dbReference type="GO" id="GO:0085034">
    <property type="term" value="P:symbiont-mediated suppression of host NF-kappaB cascade"/>
    <property type="evidence" value="ECO:0007669"/>
    <property type="project" value="UniProtKB-KW"/>
</dbReference>
<keyword evidence="10" id="KW-1100">Inhibition of host NF-kappa-B by virus</keyword>
<evidence type="ECO:0000256" key="8">
    <source>
        <dbReference type="ARBA" id="ARBA00022692"/>
    </source>
</evidence>
<evidence type="ECO:0000256" key="9">
    <source>
        <dbReference type="ARBA" id="ARBA00022844"/>
    </source>
</evidence>
<evidence type="ECO:0000256" key="6">
    <source>
        <dbReference type="ARBA" id="ARBA00022511"/>
    </source>
</evidence>
<dbReference type="PIRSF" id="PIRSF003923">
    <property type="entry name" value="SH"/>
    <property type="match status" value="1"/>
</dbReference>
<feature type="transmembrane region" description="Helical" evidence="16">
    <location>
        <begin position="6"/>
        <end position="28"/>
    </location>
</feature>
<evidence type="ECO:0000256" key="13">
    <source>
        <dbReference type="ARBA" id="ARBA00023136"/>
    </source>
</evidence>
<dbReference type="InterPro" id="IPR001477">
    <property type="entry name" value="SH"/>
</dbReference>
<comment type="similarity">
    <text evidence="4 15">Belongs to the rubulavirus small hydrophobic protein family.</text>
</comment>
<keyword evidence="12 16" id="KW-1133">Transmembrane helix</keyword>
<comment type="function">
    <text evidence="1 15">Plays a role in the inhibition of the host NF-kappa-B pathway. This inhibition occurs at the receptor level, by preventing the signaling of TNFR1 as well as IL-1R and TLR3.</text>
</comment>
<evidence type="ECO:0000256" key="3">
    <source>
        <dbReference type="ARBA" id="ARBA00004381"/>
    </source>
</evidence>
<dbReference type="GO" id="GO:0055036">
    <property type="term" value="C:virion membrane"/>
    <property type="evidence" value="ECO:0007669"/>
    <property type="project" value="UniProtKB-SubCell"/>
</dbReference>
<evidence type="ECO:0000256" key="10">
    <source>
        <dbReference type="ARBA" id="ARBA00022863"/>
    </source>
</evidence>
<evidence type="ECO:0000256" key="16">
    <source>
        <dbReference type="SAM" id="Phobius"/>
    </source>
</evidence>
<dbReference type="Pfam" id="PF01445">
    <property type="entry name" value="SH"/>
    <property type="match status" value="1"/>
</dbReference>
<proteinExistence type="inferred from homology"/>
<organism evidence="17">
    <name type="scientific">Mumps orthorubulavirus</name>
    <name type="common">MuV</name>
    <dbReference type="NCBI Taxonomy" id="2560602"/>
    <lineage>
        <taxon>Viruses</taxon>
        <taxon>Riboviria</taxon>
        <taxon>Orthornavirae</taxon>
        <taxon>Negarnaviricota</taxon>
        <taxon>Haploviricotina</taxon>
        <taxon>Monjiviricetes</taxon>
        <taxon>Mononegavirales</taxon>
        <taxon>Paramyxoviridae</taxon>
        <taxon>Rubulavirinae</taxon>
        <taxon>Orthorubulavirus</taxon>
        <taxon>Orthorubulavirus parotitidis</taxon>
    </lineage>
</organism>
<evidence type="ECO:0000256" key="15">
    <source>
        <dbReference type="PIRNR" id="PIRNR003923"/>
    </source>
</evidence>
<evidence type="ECO:0000256" key="14">
    <source>
        <dbReference type="ARBA" id="ARBA00046638"/>
    </source>
</evidence>
<keyword evidence="8 16" id="KW-0812">Transmembrane</keyword>
<accession>A0A0A7AKB8</accession>